<protein>
    <submittedName>
        <fullName evidence="1">Uncharacterized protein</fullName>
    </submittedName>
</protein>
<dbReference type="HOGENOM" id="CLU_2883603_0_0_5"/>
<name>D4Z5A2_SPHIU</name>
<dbReference type="Proteomes" id="UP000007753">
    <property type="component" value="Chromosome 1"/>
</dbReference>
<accession>D4Z5A2</accession>
<sequence length="63" mass="6968">MADVLAGFRKICGAGLRCLLHIARQTAASVQLVDYGMARPFSLTSDMMSVLKRKGTDRCLYIF</sequence>
<dbReference type="EMBL" id="AP010803">
    <property type="protein sequence ID" value="BAI97784.1"/>
    <property type="molecule type" value="Genomic_DNA"/>
</dbReference>
<organism evidence="1 2">
    <name type="scientific">Sphingobium indicum (strain DSM 16413 / CCM 7287 / MTCC 6362 / UT26 / NBRC 101211 / UT26S)</name>
    <name type="common">Sphingobium japonicum</name>
    <dbReference type="NCBI Taxonomy" id="452662"/>
    <lineage>
        <taxon>Bacteria</taxon>
        <taxon>Pseudomonadati</taxon>
        <taxon>Pseudomonadota</taxon>
        <taxon>Alphaproteobacteria</taxon>
        <taxon>Sphingomonadales</taxon>
        <taxon>Sphingomonadaceae</taxon>
        <taxon>Sphingobium</taxon>
    </lineage>
</organism>
<evidence type="ECO:0000313" key="2">
    <source>
        <dbReference type="Proteomes" id="UP000007753"/>
    </source>
</evidence>
<keyword evidence="2" id="KW-1185">Reference proteome</keyword>
<proteinExistence type="predicted"/>
<reference evidence="1 2" key="1">
    <citation type="journal article" date="2010" name="J. Bacteriol.">
        <title>Complete genome sequence of the representative gamma-hexachlorocyclohexane-degrading bacterium Sphingobium japonicum UT26.</title>
        <authorList>
            <person name="Nagata Y."/>
            <person name="Ohtsubo Y."/>
            <person name="Endo R."/>
            <person name="Ichikawa N."/>
            <person name="Ankai A."/>
            <person name="Oguchi A."/>
            <person name="Fukui S."/>
            <person name="Fujita N."/>
            <person name="Tsuda M."/>
        </authorList>
    </citation>
    <scope>NUCLEOTIDE SEQUENCE [LARGE SCALE GENOMIC DNA]</scope>
    <source>
        <strain evidence="2">DSM 16413 / CCM 7287 / MTCC 6362 / UT26 / NBRC 101211 / UT26S</strain>
    </source>
</reference>
<dbReference type="STRING" id="452662.SJA_C1-29500"/>
<dbReference type="AlphaFoldDB" id="D4Z5A2"/>
<dbReference type="KEGG" id="sjp:SJA_C1-29500"/>
<gene>
    <name evidence="1" type="ordered locus">SJA_C1-29500</name>
</gene>
<evidence type="ECO:0000313" key="1">
    <source>
        <dbReference type="EMBL" id="BAI97784.1"/>
    </source>
</evidence>